<name>A0AAV9Y2R1_9CRYT</name>
<dbReference type="GO" id="GO:0042273">
    <property type="term" value="P:ribosomal large subunit biogenesis"/>
    <property type="evidence" value="ECO:0007669"/>
    <property type="project" value="UniProtKB-UniRule"/>
</dbReference>
<comment type="similarity">
    <text evidence="1">Belongs to the SDA1 family.</text>
</comment>
<dbReference type="PANTHER" id="PTHR12730:SF0">
    <property type="entry name" value="PROTEIN SDA1 HOMOLOG"/>
    <property type="match status" value="1"/>
</dbReference>
<feature type="region of interest" description="Disordered" evidence="2">
    <location>
        <begin position="683"/>
        <end position="704"/>
    </location>
</feature>
<evidence type="ECO:0000256" key="1">
    <source>
        <dbReference type="RuleBase" id="RU365057"/>
    </source>
</evidence>
<evidence type="ECO:0000259" key="3">
    <source>
        <dbReference type="Pfam" id="PF08158"/>
    </source>
</evidence>
<dbReference type="AlphaFoldDB" id="A0AAV9Y2R1"/>
<dbReference type="InterPro" id="IPR027312">
    <property type="entry name" value="Sda1"/>
</dbReference>
<evidence type="ECO:0000313" key="4">
    <source>
        <dbReference type="EMBL" id="KAK6590859.1"/>
    </source>
</evidence>
<dbReference type="GO" id="GO:0015031">
    <property type="term" value="P:protein transport"/>
    <property type="evidence" value="ECO:0007669"/>
    <property type="project" value="UniProtKB-KW"/>
</dbReference>
<keyword evidence="1" id="KW-0539">Nucleus</keyword>
<dbReference type="InterPro" id="IPR012977">
    <property type="entry name" value="SDA1_N"/>
</dbReference>
<proteinExistence type="inferred from homology"/>
<dbReference type="GO" id="GO:0005730">
    <property type="term" value="C:nucleolus"/>
    <property type="evidence" value="ECO:0007669"/>
    <property type="project" value="UniProtKB-SubCell"/>
</dbReference>
<dbReference type="Pfam" id="PF08158">
    <property type="entry name" value="SDA1_HEAT"/>
    <property type="match status" value="2"/>
</dbReference>
<comment type="subcellular location">
    <subcellularLocation>
        <location evidence="1">Nucleus</location>
        <location evidence="1">Nucleolus</location>
    </subcellularLocation>
</comment>
<feature type="domain" description="SDA1 N-terminal" evidence="3">
    <location>
        <begin position="60"/>
        <end position="156"/>
    </location>
</feature>
<keyword evidence="1" id="KW-0690">Ribosome biogenesis</keyword>
<dbReference type="EMBL" id="JAWDEY010000002">
    <property type="protein sequence ID" value="KAK6590859.1"/>
    <property type="molecule type" value="Genomic_DNA"/>
</dbReference>
<dbReference type="Proteomes" id="UP001311799">
    <property type="component" value="Unassembled WGS sequence"/>
</dbReference>
<reference evidence="4 5" key="1">
    <citation type="submission" date="2023-10" db="EMBL/GenBank/DDBJ databases">
        <title>Comparative genomics analysis reveals potential genetic determinants of host preference in Cryptosporidium xiaoi.</title>
        <authorList>
            <person name="Xiao L."/>
            <person name="Li J."/>
        </authorList>
    </citation>
    <scope>NUCLEOTIDE SEQUENCE [LARGE SCALE GENOMIC DNA]</scope>
    <source>
        <strain evidence="4 5">52996</strain>
    </source>
</reference>
<protein>
    <recommendedName>
        <fullName evidence="1">Protein SDA1</fullName>
    </recommendedName>
</protein>
<dbReference type="PANTHER" id="PTHR12730">
    <property type="entry name" value="HSDA/SDA1-RELATED"/>
    <property type="match status" value="1"/>
</dbReference>
<dbReference type="GO" id="GO:0000055">
    <property type="term" value="P:ribosomal large subunit export from nucleus"/>
    <property type="evidence" value="ECO:0007669"/>
    <property type="project" value="UniProtKB-UniRule"/>
</dbReference>
<evidence type="ECO:0000313" key="5">
    <source>
        <dbReference type="Proteomes" id="UP001311799"/>
    </source>
</evidence>
<keyword evidence="1" id="KW-0653">Protein transport</keyword>
<sequence>MTDNTLEVYSLPQLQDRIKRDPDAYLSDFELQLQHFYSTLEIFRLNSQNIPKEIFQLMIFIAQTSPYYSIYGVCNYFIEKLVYELKNNAMMTSEMRVTMVTSLILLSNQKIIDIVYLLPLWFDLMRLPDKNLRSKIMKHIVSCIVDANKKNKSNTKKKFKIPLKSKQLSRTFSVSFSSNFGLMDDANKKMICNTPLNEQELKKYNISVGYDLKKFNSTIISFLRGRLNDSKDNIRALTIFIEVYRRNTWNDAQTVNIIADCCTKQNTTKAVSISVKFLLGKNWGMDDIENDISDDEERKELENEAKKAMKSALLGINTNSRKKKLEKAKKILKKKNLKSNESNAVIKSNQCIDLINNPQEFAEELFQRVIRHIDPFEVRQLLISLISRLIERHKLILINYYSFLCRYLSPNNKNVTNILAYLAQACHDLIPPQELSPIIKILMDNFVNECNRPELIIIGLNTIREICCRIPTVLDQDKLMDLANFRNINNKGISIAARSLINLYRDIMPGLLHRSLLNKESAINIRDGNYDESSTLYGHKKIENTVSGTDLLMKYKQLKLEKDNLLEDSNKIEEYTENEKYYSEEDQEFEIEDEEEIEQFDSGSDELDEEDENESECQEIVENRNNELNRNSNIALDKILDQDDFKLIKKLKIRLEATKALGIKNNAKQDISFDEHIISDIENEDDNDLEHSEEDDDSDGSECDDLCRDIKKGITQNFDRIRKNKQQRIESIMKGRENRETFKEKRVKGKLKHRLILIFMIKKK</sequence>
<feature type="domain" description="SDA1 N-terminal" evidence="3">
    <location>
        <begin position="211"/>
        <end position="487"/>
    </location>
</feature>
<comment type="function">
    <text evidence="1">Required for 60S pre-ribosomal subunits export to the cytoplasm.</text>
</comment>
<accession>A0AAV9Y2R1</accession>
<keyword evidence="1" id="KW-0813">Transport</keyword>
<comment type="caution">
    <text evidence="4">The sequence shown here is derived from an EMBL/GenBank/DDBJ whole genome shotgun (WGS) entry which is preliminary data.</text>
</comment>
<organism evidence="4 5">
    <name type="scientific">Cryptosporidium xiaoi</name>
    <dbReference type="NCBI Taxonomy" id="659607"/>
    <lineage>
        <taxon>Eukaryota</taxon>
        <taxon>Sar</taxon>
        <taxon>Alveolata</taxon>
        <taxon>Apicomplexa</taxon>
        <taxon>Conoidasida</taxon>
        <taxon>Coccidia</taxon>
        <taxon>Eucoccidiorida</taxon>
        <taxon>Eimeriorina</taxon>
        <taxon>Cryptosporidiidae</taxon>
        <taxon>Cryptosporidium</taxon>
    </lineage>
</organism>
<keyword evidence="5" id="KW-1185">Reference proteome</keyword>
<evidence type="ECO:0000256" key="2">
    <source>
        <dbReference type="SAM" id="MobiDB-lite"/>
    </source>
</evidence>
<gene>
    <name evidence="4" type="ORF">RS030_111892</name>
</gene>